<keyword evidence="2 5" id="KW-0812">Transmembrane</keyword>
<evidence type="ECO:0000256" key="4">
    <source>
        <dbReference type="ARBA" id="ARBA00023136"/>
    </source>
</evidence>
<organism evidence="6 7">
    <name type="scientific">Roseateles agri</name>
    <dbReference type="NCBI Taxonomy" id="3098619"/>
    <lineage>
        <taxon>Bacteria</taxon>
        <taxon>Pseudomonadati</taxon>
        <taxon>Pseudomonadota</taxon>
        <taxon>Betaproteobacteria</taxon>
        <taxon>Burkholderiales</taxon>
        <taxon>Sphaerotilaceae</taxon>
        <taxon>Roseateles</taxon>
    </lineage>
</organism>
<accession>A0ABU5DB77</accession>
<dbReference type="RefSeq" id="WP_320421380.1">
    <property type="nucleotide sequence ID" value="NZ_JAXCLA010000001.1"/>
</dbReference>
<comment type="caution">
    <text evidence="6">The sequence shown here is derived from an EMBL/GenBank/DDBJ whole genome shotgun (WGS) entry which is preliminary data.</text>
</comment>
<feature type="transmembrane region" description="Helical" evidence="5">
    <location>
        <begin position="63"/>
        <end position="90"/>
    </location>
</feature>
<gene>
    <name evidence="6" type="ORF">SNE35_03185</name>
</gene>
<dbReference type="Pfam" id="PF01124">
    <property type="entry name" value="MAPEG"/>
    <property type="match status" value="1"/>
</dbReference>
<feature type="transmembrane region" description="Helical" evidence="5">
    <location>
        <begin position="111"/>
        <end position="129"/>
    </location>
</feature>
<dbReference type="Gene3D" id="1.20.120.550">
    <property type="entry name" value="Membrane associated eicosanoid/glutathione metabolism-like domain"/>
    <property type="match status" value="1"/>
</dbReference>
<dbReference type="InterPro" id="IPR023352">
    <property type="entry name" value="MAPEG-like_dom_sf"/>
</dbReference>
<protein>
    <submittedName>
        <fullName evidence="6">MAPEG family protein</fullName>
    </submittedName>
</protein>
<evidence type="ECO:0000313" key="7">
    <source>
        <dbReference type="Proteomes" id="UP001285263"/>
    </source>
</evidence>
<reference evidence="6 7" key="1">
    <citation type="submission" date="2023-11" db="EMBL/GenBank/DDBJ databases">
        <title>Paucibacter sp. nov., isolated from fresh soil in Korea.</title>
        <authorList>
            <person name="Le N.T.T."/>
        </authorList>
    </citation>
    <scope>NUCLEOTIDE SEQUENCE [LARGE SCALE GENOMIC DNA]</scope>
    <source>
        <strain evidence="6 7">R3-3</strain>
    </source>
</reference>
<proteinExistence type="predicted"/>
<evidence type="ECO:0000256" key="5">
    <source>
        <dbReference type="SAM" id="Phobius"/>
    </source>
</evidence>
<comment type="subcellular location">
    <subcellularLocation>
        <location evidence="1">Membrane</location>
    </subcellularLocation>
</comment>
<keyword evidence="3 5" id="KW-1133">Transmembrane helix</keyword>
<dbReference type="SUPFAM" id="SSF161084">
    <property type="entry name" value="MAPEG domain-like"/>
    <property type="match status" value="1"/>
</dbReference>
<dbReference type="Proteomes" id="UP001285263">
    <property type="component" value="Unassembled WGS sequence"/>
</dbReference>
<dbReference type="InterPro" id="IPR001129">
    <property type="entry name" value="Membr-assoc_MAPEG"/>
</dbReference>
<keyword evidence="4 5" id="KW-0472">Membrane</keyword>
<evidence type="ECO:0000256" key="3">
    <source>
        <dbReference type="ARBA" id="ARBA00022989"/>
    </source>
</evidence>
<dbReference type="EMBL" id="JAXCLA010000001">
    <property type="protein sequence ID" value="MDY0743488.1"/>
    <property type="molecule type" value="Genomic_DNA"/>
</dbReference>
<evidence type="ECO:0000256" key="1">
    <source>
        <dbReference type="ARBA" id="ARBA00004370"/>
    </source>
</evidence>
<evidence type="ECO:0000313" key="6">
    <source>
        <dbReference type="EMBL" id="MDY0743488.1"/>
    </source>
</evidence>
<sequence length="130" mass="14302">MHHPLILPMAAHVALAALLYLLLTIARAPAVWGIGRRADGANPWAEMEPRISANLSNQFEWPLFFYAACLVLMQMPSPSTAAVALAWVFIAGRVLHSAVQILTRNIRFRGLVFTINFLAVLGLWACVVLP</sequence>
<keyword evidence="7" id="KW-1185">Reference proteome</keyword>
<name>A0ABU5DB77_9BURK</name>
<evidence type="ECO:0000256" key="2">
    <source>
        <dbReference type="ARBA" id="ARBA00022692"/>
    </source>
</evidence>